<evidence type="ECO:0000313" key="1">
    <source>
        <dbReference type="EMBL" id="CAK8671215.1"/>
    </source>
</evidence>
<protein>
    <submittedName>
        <fullName evidence="1">Uncharacterized protein</fullName>
    </submittedName>
</protein>
<sequence length="69" mass="7846">MTSPRWAKLPNSLHRNAFCHEQGDQTLPIPSQITENPEATCSVDFSVDGTTWSWTIFFKTVPYIITANF</sequence>
<organism evidence="1 2">
    <name type="scientific">Clavelina lepadiformis</name>
    <name type="common">Light-bulb sea squirt</name>
    <name type="synonym">Ascidia lepadiformis</name>
    <dbReference type="NCBI Taxonomy" id="159417"/>
    <lineage>
        <taxon>Eukaryota</taxon>
        <taxon>Metazoa</taxon>
        <taxon>Chordata</taxon>
        <taxon>Tunicata</taxon>
        <taxon>Ascidiacea</taxon>
        <taxon>Aplousobranchia</taxon>
        <taxon>Clavelinidae</taxon>
        <taxon>Clavelina</taxon>
    </lineage>
</organism>
<gene>
    <name evidence="1" type="ORF">CVLEPA_LOCUS225</name>
</gene>
<name>A0ABP0EV18_CLALP</name>
<accession>A0ABP0EV18</accession>
<keyword evidence="2" id="KW-1185">Reference proteome</keyword>
<proteinExistence type="predicted"/>
<dbReference type="EMBL" id="CAWYQH010000001">
    <property type="protein sequence ID" value="CAK8671215.1"/>
    <property type="molecule type" value="Genomic_DNA"/>
</dbReference>
<reference evidence="1 2" key="1">
    <citation type="submission" date="2024-02" db="EMBL/GenBank/DDBJ databases">
        <authorList>
            <person name="Daric V."/>
            <person name="Darras S."/>
        </authorList>
    </citation>
    <scope>NUCLEOTIDE SEQUENCE [LARGE SCALE GENOMIC DNA]</scope>
</reference>
<evidence type="ECO:0000313" key="2">
    <source>
        <dbReference type="Proteomes" id="UP001642483"/>
    </source>
</evidence>
<comment type="caution">
    <text evidence="1">The sequence shown here is derived from an EMBL/GenBank/DDBJ whole genome shotgun (WGS) entry which is preliminary data.</text>
</comment>
<dbReference type="Proteomes" id="UP001642483">
    <property type="component" value="Unassembled WGS sequence"/>
</dbReference>